<dbReference type="EMBL" id="JADAQX010000335">
    <property type="protein sequence ID" value="KAF8820649.1"/>
    <property type="molecule type" value="Genomic_DNA"/>
</dbReference>
<dbReference type="SUPFAM" id="SSF82895">
    <property type="entry name" value="TSP-1 type 1 repeat"/>
    <property type="match status" value="3"/>
</dbReference>
<keyword evidence="7" id="KW-1133">Transmembrane helix</keyword>
<keyword evidence="7" id="KW-0812">Transmembrane</keyword>
<organism evidence="9 10">
    <name type="scientific">Cardiosporidium cionae</name>
    <dbReference type="NCBI Taxonomy" id="476202"/>
    <lineage>
        <taxon>Eukaryota</taxon>
        <taxon>Sar</taxon>
        <taxon>Alveolata</taxon>
        <taxon>Apicomplexa</taxon>
        <taxon>Aconoidasida</taxon>
        <taxon>Nephromycida</taxon>
        <taxon>Cardiosporidium</taxon>
    </lineage>
</organism>
<dbReference type="InterPro" id="IPR036383">
    <property type="entry name" value="TSP1_rpt_sf"/>
</dbReference>
<evidence type="ECO:0000256" key="5">
    <source>
        <dbReference type="ARBA" id="ARBA00023180"/>
    </source>
</evidence>
<keyword evidence="5" id="KW-0325">Glycoprotein</keyword>
<evidence type="ECO:0000256" key="1">
    <source>
        <dbReference type="ARBA" id="ARBA00004236"/>
    </source>
</evidence>
<evidence type="ECO:0000313" key="10">
    <source>
        <dbReference type="Proteomes" id="UP000823046"/>
    </source>
</evidence>
<evidence type="ECO:0000256" key="2">
    <source>
        <dbReference type="ARBA" id="ARBA00022475"/>
    </source>
</evidence>
<name>A0ABQ7J9N8_9APIC</name>
<feature type="compositionally biased region" description="Basic and acidic residues" evidence="6">
    <location>
        <begin position="566"/>
        <end position="588"/>
    </location>
</feature>
<keyword evidence="4" id="KW-1015">Disulfide bond</keyword>
<dbReference type="Proteomes" id="UP000823046">
    <property type="component" value="Unassembled WGS sequence"/>
</dbReference>
<dbReference type="PANTHER" id="PTHR20920">
    <property type="entry name" value="RPE-SPONDIN"/>
    <property type="match status" value="1"/>
</dbReference>
<dbReference type="PANTHER" id="PTHR20920:SF5">
    <property type="entry name" value="SMB DOMAIN-CONTAINING PROTEIN"/>
    <property type="match status" value="1"/>
</dbReference>
<feature type="domain" description="Spondin-like TSP1" evidence="8">
    <location>
        <begin position="275"/>
        <end position="324"/>
    </location>
</feature>
<evidence type="ECO:0000256" key="3">
    <source>
        <dbReference type="ARBA" id="ARBA00022729"/>
    </source>
</evidence>
<dbReference type="InterPro" id="IPR044004">
    <property type="entry name" value="TSP1_spondin_dom"/>
</dbReference>
<feature type="transmembrane region" description="Helical" evidence="7">
    <location>
        <begin position="469"/>
        <end position="490"/>
    </location>
</feature>
<dbReference type="PROSITE" id="PS50092">
    <property type="entry name" value="TSP1"/>
    <property type="match status" value="2"/>
</dbReference>
<evidence type="ECO:0000259" key="8">
    <source>
        <dbReference type="Pfam" id="PF19028"/>
    </source>
</evidence>
<feature type="region of interest" description="Disordered" evidence="6">
    <location>
        <begin position="550"/>
        <end position="596"/>
    </location>
</feature>
<dbReference type="SMART" id="SM00209">
    <property type="entry name" value="TSP1"/>
    <property type="match status" value="3"/>
</dbReference>
<reference evidence="9 10" key="1">
    <citation type="journal article" date="2020" name="bioRxiv">
        <title>Metabolic contributions of an alphaproteobacterial endosymbiont in the apicomplexan Cardiosporidium cionae.</title>
        <authorList>
            <person name="Hunter E.S."/>
            <person name="Paight C.J."/>
            <person name="Lane C.E."/>
        </authorList>
    </citation>
    <scope>NUCLEOTIDE SEQUENCE [LARGE SCALE GENOMIC DNA]</scope>
    <source>
        <strain evidence="9">ESH_2018</strain>
    </source>
</reference>
<comment type="caution">
    <text evidence="9">The sequence shown here is derived from an EMBL/GenBank/DDBJ whole genome shotgun (WGS) entry which is preliminary data.</text>
</comment>
<evidence type="ECO:0000256" key="4">
    <source>
        <dbReference type="ARBA" id="ARBA00023157"/>
    </source>
</evidence>
<keyword evidence="2" id="KW-1003">Cell membrane</keyword>
<dbReference type="InterPro" id="IPR039942">
    <property type="entry name" value="SBSPO"/>
</dbReference>
<evidence type="ECO:0000256" key="6">
    <source>
        <dbReference type="SAM" id="MobiDB-lite"/>
    </source>
</evidence>
<protein>
    <submittedName>
        <fullName evidence="9">Thrombospondin type 1 domain-containing protein</fullName>
    </submittedName>
</protein>
<sequence>IMKGNTGNHQHVFSYSCSDCPIFNVKYPSSDGIKWPNHRIQHRFTTTSPLLCADECNRRNTLASADEENHCDEFIFANSTQTCLLLTHDNGSLLKIPDGVVSTGIAPIRTAGSVCTTSCKVSNWSDWSECKVISLTNGTFGITKRRRFIIEPPSFSEEICPPLEALEPCKPTRSKCSWLNIFVGGWGCNTSLPYAFSGPGPAVNQECQRDCVLSNWEEWSECADPCDTLSTQQRRRHILLNEQKNGESCGSLQETRSCFGSKTQKKFRCGAAVDCKESSWGLWSPCSLTCQGGTRSRHRNIETYAQNGGRECAALKMVGSCNSDISCDTTITDSNSSLIAGMLRSLQLHTTLRAASTAHGRNGVPAPNHVDIVYATGKLVVWQAVSMFWKVSAWNQFIKLNVALMNIVHVIQPTVIMDNGVNGALVTNSAVNTAARVSNASHSRNSESSFVAGSTNSSIVNTSTPLTTLIFSSVLGSFVTVLTVAIVLYIRKKRLFYISRYCYSPTQIYFPSEDEELLERADRKAVPNIASSDDAVSSTDGMANLQGIGLSPDMAFWGDESEDESPERKTEESILVDNPRDENEDKLNKNLPVCDV</sequence>
<evidence type="ECO:0000256" key="7">
    <source>
        <dbReference type="SAM" id="Phobius"/>
    </source>
</evidence>
<gene>
    <name evidence="9" type="ORF">IE077_002966</name>
</gene>
<accession>A0ABQ7J9N8</accession>
<evidence type="ECO:0000313" key="9">
    <source>
        <dbReference type="EMBL" id="KAF8820649.1"/>
    </source>
</evidence>
<keyword evidence="3" id="KW-0732">Signal</keyword>
<feature type="domain" description="Spondin-like TSP1" evidence="8">
    <location>
        <begin position="211"/>
        <end position="260"/>
    </location>
</feature>
<keyword evidence="10" id="KW-1185">Reference proteome</keyword>
<comment type="subcellular location">
    <subcellularLocation>
        <location evidence="1">Cell membrane</location>
    </subcellularLocation>
</comment>
<dbReference type="InterPro" id="IPR000884">
    <property type="entry name" value="TSP1_rpt"/>
</dbReference>
<dbReference type="Gene3D" id="2.20.100.10">
    <property type="entry name" value="Thrombospondin type-1 (TSP1) repeat"/>
    <property type="match status" value="3"/>
</dbReference>
<proteinExistence type="predicted"/>
<keyword evidence="7" id="KW-0472">Membrane</keyword>
<dbReference type="Pfam" id="PF19028">
    <property type="entry name" value="TSP1_spondin"/>
    <property type="match status" value="2"/>
</dbReference>
<dbReference type="Pfam" id="PF00090">
    <property type="entry name" value="TSP_1"/>
    <property type="match status" value="1"/>
</dbReference>
<feature type="non-terminal residue" evidence="9">
    <location>
        <position position="1"/>
    </location>
</feature>